<evidence type="ECO:0000313" key="5">
    <source>
        <dbReference type="EMBL" id="CAF1186021.1"/>
    </source>
</evidence>
<dbReference type="Gene3D" id="3.40.50.12780">
    <property type="entry name" value="N-terminal domain of ligase-like"/>
    <property type="match status" value="1"/>
</dbReference>
<reference evidence="5" key="1">
    <citation type="submission" date="2021-02" db="EMBL/GenBank/DDBJ databases">
        <authorList>
            <person name="Nowell W R."/>
        </authorList>
    </citation>
    <scope>NUCLEOTIDE SEQUENCE</scope>
</reference>
<proteinExistence type="predicted"/>
<dbReference type="GO" id="GO:0005783">
    <property type="term" value="C:endoplasmic reticulum"/>
    <property type="evidence" value="ECO:0007669"/>
    <property type="project" value="TreeGrafter"/>
</dbReference>
<name>A0A814V411_9BILA</name>
<sequence>MIQTILKSRTSHILSVQHIIPLISSKTITYKKSIRQRFNDGINMKQQTVEINSTERIRRSIFYKDADLWSFYKEFCPKVKNLGDALIEGMVPSKDGPCIGTVESSNGIDTLKWMSYSQVIEQTRSIGSYLWKQTKLTPLQSKVAIISSNSKEYFFVEQACYMYGFIVVSLYTTFNTTTIMNIIQRTQAEVLVVDNLQRIESIQNELLNNDQIKEIIVLDDMKSNENNNKIRSLSTILKSIKTTDICERPTIQPDDIATFILTSGTTGDPKVAMLTHDNILATARGHLIRLEKANIEHSVTKRHCSFLPMAHIYERFVILQCLLHGAQIVFCPTPEKLPSYLLIVKPTQACLVPRVLNRVYDATMTEVKKSKLKQFLVKQALREQPSFLSDIVFRKVRKLFGNELKAMMTGSAPITPDVLHFFRIAFKIPVMEGYGQTESSGAGTTTHPIDVSYGTIGSPIPTVEIKLIDVPGTDYRSEQNQGEVCIRGPTVFKGYYNDDEKTREVLDKDGWLRTGDVGEWTNTGALRIIDRAKNIFKLSQGKYIAPERLEDIYIRSEWVAQIFVDGNSNESTVVAIVIPDEAYVRKHFKPTMTETSFVDLCKDEQLKKMIFSDLNQLADKYNLKKYETMSDIYLHPELFSQTNGLLTVTLKTRRAIVRKNFESIIKSLYDNNKSTTTTKIKQK</sequence>
<dbReference type="Proteomes" id="UP000663844">
    <property type="component" value="Unassembled WGS sequence"/>
</dbReference>
<dbReference type="EMBL" id="CAJOAZ010000981">
    <property type="protein sequence ID" value="CAF3744937.1"/>
    <property type="molecule type" value="Genomic_DNA"/>
</dbReference>
<dbReference type="GO" id="GO:0004467">
    <property type="term" value="F:long-chain fatty acid-CoA ligase activity"/>
    <property type="evidence" value="ECO:0007669"/>
    <property type="project" value="UniProtKB-EC"/>
</dbReference>
<dbReference type="PANTHER" id="PTHR43272">
    <property type="entry name" value="LONG-CHAIN-FATTY-ACID--COA LIGASE"/>
    <property type="match status" value="1"/>
</dbReference>
<keyword evidence="2" id="KW-0443">Lipid metabolism</keyword>
<evidence type="ECO:0000256" key="1">
    <source>
        <dbReference type="ARBA" id="ARBA00022598"/>
    </source>
</evidence>
<dbReference type="PANTHER" id="PTHR43272:SF107">
    <property type="entry name" value="LONG-CHAIN-FATTY-ACID--COA LIGASE 5"/>
    <property type="match status" value="1"/>
</dbReference>
<dbReference type="GO" id="GO:0016020">
    <property type="term" value="C:membrane"/>
    <property type="evidence" value="ECO:0007669"/>
    <property type="project" value="TreeGrafter"/>
</dbReference>
<evidence type="ECO:0000256" key="2">
    <source>
        <dbReference type="ARBA" id="ARBA00022832"/>
    </source>
</evidence>
<organism evidence="5 7">
    <name type="scientific">Adineta steineri</name>
    <dbReference type="NCBI Taxonomy" id="433720"/>
    <lineage>
        <taxon>Eukaryota</taxon>
        <taxon>Metazoa</taxon>
        <taxon>Spiralia</taxon>
        <taxon>Gnathifera</taxon>
        <taxon>Rotifera</taxon>
        <taxon>Eurotatoria</taxon>
        <taxon>Bdelloidea</taxon>
        <taxon>Adinetida</taxon>
        <taxon>Adinetidae</taxon>
        <taxon>Adineta</taxon>
    </lineage>
</organism>
<evidence type="ECO:0000256" key="3">
    <source>
        <dbReference type="ARBA" id="ARBA00026121"/>
    </source>
</evidence>
<dbReference type="EMBL" id="CAJNOG010000342">
    <property type="protein sequence ID" value="CAF1186021.1"/>
    <property type="molecule type" value="Genomic_DNA"/>
</dbReference>
<gene>
    <name evidence="5" type="ORF">JYZ213_LOCUS26059</name>
    <name evidence="6" type="ORF">OXD698_LOCUS15112</name>
</gene>
<dbReference type="SUPFAM" id="SSF56801">
    <property type="entry name" value="Acetyl-CoA synthetase-like"/>
    <property type="match status" value="1"/>
</dbReference>
<protein>
    <recommendedName>
        <fullName evidence="3">long-chain-fatty-acid--CoA ligase</fullName>
        <ecNumber evidence="3">6.2.1.3</ecNumber>
    </recommendedName>
</protein>
<evidence type="ECO:0000259" key="4">
    <source>
        <dbReference type="Pfam" id="PF00501"/>
    </source>
</evidence>
<dbReference type="EC" id="6.2.1.3" evidence="3"/>
<feature type="domain" description="AMP-dependent synthetase/ligase" evidence="4">
    <location>
        <begin position="110"/>
        <end position="496"/>
    </location>
</feature>
<dbReference type="InterPro" id="IPR042099">
    <property type="entry name" value="ANL_N_sf"/>
</dbReference>
<dbReference type="PROSITE" id="PS00455">
    <property type="entry name" value="AMP_BINDING"/>
    <property type="match status" value="1"/>
</dbReference>
<evidence type="ECO:0000313" key="7">
    <source>
        <dbReference type="Proteomes" id="UP000663845"/>
    </source>
</evidence>
<dbReference type="AlphaFoldDB" id="A0A814V411"/>
<dbReference type="Proteomes" id="UP000663845">
    <property type="component" value="Unassembled WGS sequence"/>
</dbReference>
<comment type="caution">
    <text evidence="5">The sequence shown here is derived from an EMBL/GenBank/DDBJ whole genome shotgun (WGS) entry which is preliminary data.</text>
</comment>
<evidence type="ECO:0000313" key="6">
    <source>
        <dbReference type="EMBL" id="CAF3744937.1"/>
    </source>
</evidence>
<keyword evidence="2" id="KW-0276">Fatty acid metabolism</keyword>
<dbReference type="InterPro" id="IPR000873">
    <property type="entry name" value="AMP-dep_synth/lig_dom"/>
</dbReference>
<keyword evidence="1" id="KW-0436">Ligase</keyword>
<dbReference type="Pfam" id="PF00501">
    <property type="entry name" value="AMP-binding"/>
    <property type="match status" value="1"/>
</dbReference>
<accession>A0A814V411</accession>
<dbReference type="InterPro" id="IPR020845">
    <property type="entry name" value="AMP-binding_CS"/>
</dbReference>